<dbReference type="PANTHER" id="PTHR47425">
    <property type="entry name" value="FARB-RELATED"/>
    <property type="match status" value="1"/>
</dbReference>
<gene>
    <name evidence="4" type="ORF">AYO21_07169</name>
</gene>
<protein>
    <recommendedName>
        <fullName evidence="3">Xylanolytic transcriptional activator regulatory domain-containing protein</fullName>
    </recommendedName>
</protein>
<dbReference type="RefSeq" id="XP_022510615.1">
    <property type="nucleotide sequence ID" value="XM_022657126.1"/>
</dbReference>
<dbReference type="InterPro" id="IPR007219">
    <property type="entry name" value="XnlR_reg_dom"/>
</dbReference>
<sequence length="636" mass="71415">METSSHDRDDGQRRFDVRNPATANAAQQCMAVSVASPAPQSAAHAQPQQRTRDSVNISFDQLFESFSQTSGMGDLFTLENPAAAGPKVQIQPSYENLFWQQKLGFGLQPVHPANFCLPGKDDAVATSCPFLKCTRLDRLDQEDVKFLEQRGCFTLLPKAVLDVFMKQYFLYIHPLLPIFNECEFWRLYQQPECEESSEHQLSLFTFQAMLAASSMKVPIGVLLSSGFASHQQACWILFQRAKHLYDFRTEEDPLAIAQGSLMLSLIAPTDIHQSAARVSVAGQSKSEFGVAQRCTKTLALLPYPRPDPFPSMRRPLQIRPESYDASTAFERVPEGVATGKGEYMGSLIHDVDTERYLAKIHFACVQFAIMLTDLLMMVYPHDNAGVTPIDSLSDHSDFVLRVERCRSALDKWSTTFLTEFPDSPLPAHEGNVAVFFRSLLLMCHSSARIALHQHEITAAYFYPGYINAYDSQRLSVARSNIYDSIQTICNLTRRLQVQNLLSKLPPTALACIAYPFLILKLSMTLQSTTHTPPLIITMWNTLQESIDFYKSHYGMLEKVFSSSWKLVHMSNQGPGRSTTTIDLCSTGSQQHLAVKLQWCDDFRRNVELLLRASMALDLNIAEGPNNGTTDRLPVIL</sequence>
<accession>A0A177F302</accession>
<organism evidence="4 5">
    <name type="scientific">Fonsecaea monophora</name>
    <dbReference type="NCBI Taxonomy" id="254056"/>
    <lineage>
        <taxon>Eukaryota</taxon>
        <taxon>Fungi</taxon>
        <taxon>Dikarya</taxon>
        <taxon>Ascomycota</taxon>
        <taxon>Pezizomycotina</taxon>
        <taxon>Eurotiomycetes</taxon>
        <taxon>Chaetothyriomycetidae</taxon>
        <taxon>Chaetothyriales</taxon>
        <taxon>Herpotrichiellaceae</taxon>
        <taxon>Fonsecaea</taxon>
    </lineage>
</organism>
<evidence type="ECO:0000313" key="5">
    <source>
        <dbReference type="Proteomes" id="UP000077002"/>
    </source>
</evidence>
<evidence type="ECO:0000259" key="3">
    <source>
        <dbReference type="Pfam" id="PF04082"/>
    </source>
</evidence>
<dbReference type="GO" id="GO:0006351">
    <property type="term" value="P:DNA-templated transcription"/>
    <property type="evidence" value="ECO:0007669"/>
    <property type="project" value="InterPro"/>
</dbReference>
<dbReference type="Pfam" id="PF04082">
    <property type="entry name" value="Fungal_trans"/>
    <property type="match status" value="1"/>
</dbReference>
<feature type="region of interest" description="Disordered" evidence="2">
    <location>
        <begin position="1"/>
        <end position="22"/>
    </location>
</feature>
<feature type="domain" description="Xylanolytic transcriptional activator regulatory" evidence="3">
    <location>
        <begin position="165"/>
        <end position="266"/>
    </location>
</feature>
<keyword evidence="1" id="KW-0539">Nucleus</keyword>
<evidence type="ECO:0000313" key="4">
    <source>
        <dbReference type="EMBL" id="OAG38663.1"/>
    </source>
</evidence>
<feature type="compositionally biased region" description="Basic and acidic residues" evidence="2">
    <location>
        <begin position="1"/>
        <end position="17"/>
    </location>
</feature>
<dbReference type="AlphaFoldDB" id="A0A177F302"/>
<dbReference type="PANTHER" id="PTHR47425:SF2">
    <property type="entry name" value="FARB-RELATED"/>
    <property type="match status" value="1"/>
</dbReference>
<dbReference type="CDD" id="cd12148">
    <property type="entry name" value="fungal_TF_MHR"/>
    <property type="match status" value="1"/>
</dbReference>
<evidence type="ECO:0000256" key="2">
    <source>
        <dbReference type="SAM" id="MobiDB-lite"/>
    </source>
</evidence>
<dbReference type="Proteomes" id="UP000077002">
    <property type="component" value="Unassembled WGS sequence"/>
</dbReference>
<dbReference type="GO" id="GO:0008270">
    <property type="term" value="F:zinc ion binding"/>
    <property type="evidence" value="ECO:0007669"/>
    <property type="project" value="InterPro"/>
</dbReference>
<proteinExistence type="predicted"/>
<dbReference type="GeneID" id="34602325"/>
<comment type="caution">
    <text evidence="4">The sequence shown here is derived from an EMBL/GenBank/DDBJ whole genome shotgun (WGS) entry which is preliminary data.</text>
</comment>
<evidence type="ECO:0000256" key="1">
    <source>
        <dbReference type="ARBA" id="ARBA00023242"/>
    </source>
</evidence>
<dbReference type="EMBL" id="LVKK01000053">
    <property type="protein sequence ID" value="OAG38663.1"/>
    <property type="molecule type" value="Genomic_DNA"/>
</dbReference>
<dbReference type="GO" id="GO:0003677">
    <property type="term" value="F:DNA binding"/>
    <property type="evidence" value="ECO:0007669"/>
    <property type="project" value="InterPro"/>
</dbReference>
<dbReference type="OrthoDB" id="4161332at2759"/>
<keyword evidence="5" id="KW-1185">Reference proteome</keyword>
<dbReference type="InterPro" id="IPR052761">
    <property type="entry name" value="Fungal_Detox/Toxin_TFs"/>
</dbReference>
<name>A0A177F302_9EURO</name>
<reference evidence="4 5" key="1">
    <citation type="submission" date="2016-03" db="EMBL/GenBank/DDBJ databases">
        <title>Draft genome sequence of the Fonsecaea monophora CBS 269.37.</title>
        <authorList>
            <person name="Bombassaro A."/>
            <person name="Vinicius W.A."/>
            <person name="De Hoog S."/>
            <person name="Sun J."/>
            <person name="Souza E.M."/>
            <person name="Raittz R.T."/>
            <person name="Costa F."/>
            <person name="Leao A.C."/>
            <person name="Tadra-Sfeir M.Z."/>
            <person name="Baura V."/>
            <person name="Balsanelli E."/>
            <person name="Pedrosa F.O."/>
            <person name="Moreno L.F."/>
            <person name="Steffens M.B."/>
            <person name="Xi L."/>
            <person name="Bocca A.L."/>
            <person name="Felipe M.S."/>
            <person name="Teixeira M."/>
            <person name="Telles Filho F.Q."/>
            <person name="Azevedo C.M."/>
            <person name="Gomes R."/>
            <person name="Vicente V.A."/>
        </authorList>
    </citation>
    <scope>NUCLEOTIDE SEQUENCE [LARGE SCALE GENOMIC DNA]</scope>
    <source>
        <strain evidence="4 5">CBS 269.37</strain>
    </source>
</reference>